<dbReference type="PROSITE" id="PS50821">
    <property type="entry name" value="PAZ"/>
    <property type="match status" value="1"/>
</dbReference>
<dbReference type="Gene3D" id="2.170.260.10">
    <property type="entry name" value="paz domain"/>
    <property type="match status" value="1"/>
</dbReference>
<dbReference type="InterPro" id="IPR014811">
    <property type="entry name" value="ArgoL1"/>
</dbReference>
<dbReference type="SUPFAM" id="SSF53098">
    <property type="entry name" value="Ribonuclease H-like"/>
    <property type="match status" value="1"/>
</dbReference>
<dbReference type="Gene3D" id="3.30.420.10">
    <property type="entry name" value="Ribonuclease H-like superfamily/Ribonuclease H"/>
    <property type="match status" value="1"/>
</dbReference>
<evidence type="ECO:0000313" key="4">
    <source>
        <dbReference type="EMBL" id="PGH18890.1"/>
    </source>
</evidence>
<name>A0A2B7YCG8_POLH7</name>
<evidence type="ECO:0000256" key="1">
    <source>
        <dbReference type="SAM" id="MobiDB-lite"/>
    </source>
</evidence>
<dbReference type="OrthoDB" id="10252740at2759"/>
<dbReference type="Pfam" id="PF16486">
    <property type="entry name" value="ArgoN"/>
    <property type="match status" value="1"/>
</dbReference>
<dbReference type="Pfam" id="PF16487">
    <property type="entry name" value="ArgoMid"/>
    <property type="match status" value="1"/>
</dbReference>
<dbReference type="InterPro" id="IPR036397">
    <property type="entry name" value="RNaseH_sf"/>
</dbReference>
<dbReference type="CDD" id="cd04657">
    <property type="entry name" value="Piwi_ago-like"/>
    <property type="match status" value="1"/>
</dbReference>
<dbReference type="InterPro" id="IPR032473">
    <property type="entry name" value="Argonaute_Mid_dom"/>
</dbReference>
<dbReference type="SMART" id="SM00950">
    <property type="entry name" value="Piwi"/>
    <property type="match status" value="1"/>
</dbReference>
<organism evidence="4 5">
    <name type="scientific">Polytolypa hystricis (strain UAMH7299)</name>
    <dbReference type="NCBI Taxonomy" id="1447883"/>
    <lineage>
        <taxon>Eukaryota</taxon>
        <taxon>Fungi</taxon>
        <taxon>Dikarya</taxon>
        <taxon>Ascomycota</taxon>
        <taxon>Pezizomycotina</taxon>
        <taxon>Eurotiomycetes</taxon>
        <taxon>Eurotiomycetidae</taxon>
        <taxon>Onygenales</taxon>
        <taxon>Onygenales incertae sedis</taxon>
        <taxon>Polytolypa</taxon>
    </lineage>
</organism>
<dbReference type="Gene3D" id="3.40.50.2300">
    <property type="match status" value="1"/>
</dbReference>
<protein>
    <recommendedName>
        <fullName evidence="6">Piwi domain-containing protein</fullName>
    </recommendedName>
</protein>
<dbReference type="InterPro" id="IPR012337">
    <property type="entry name" value="RNaseH-like_sf"/>
</dbReference>
<dbReference type="Proteomes" id="UP000224634">
    <property type="component" value="Unassembled WGS sequence"/>
</dbReference>
<dbReference type="InterPro" id="IPR032472">
    <property type="entry name" value="ArgoL2"/>
</dbReference>
<evidence type="ECO:0000259" key="3">
    <source>
        <dbReference type="PROSITE" id="PS50822"/>
    </source>
</evidence>
<keyword evidence="5" id="KW-1185">Reference proteome</keyword>
<dbReference type="SUPFAM" id="SSF101690">
    <property type="entry name" value="PAZ domain"/>
    <property type="match status" value="1"/>
</dbReference>
<dbReference type="Pfam" id="PF02171">
    <property type="entry name" value="Piwi"/>
    <property type="match status" value="1"/>
</dbReference>
<dbReference type="PROSITE" id="PS50822">
    <property type="entry name" value="PIWI"/>
    <property type="match status" value="1"/>
</dbReference>
<reference evidence="4 5" key="1">
    <citation type="submission" date="2017-10" db="EMBL/GenBank/DDBJ databases">
        <title>Comparative genomics in systemic dimorphic fungi from Ajellomycetaceae.</title>
        <authorList>
            <person name="Munoz J.F."/>
            <person name="Mcewen J.G."/>
            <person name="Clay O.K."/>
            <person name="Cuomo C.A."/>
        </authorList>
    </citation>
    <scope>NUCLEOTIDE SEQUENCE [LARGE SCALE GENOMIC DNA]</scope>
    <source>
        <strain evidence="4 5">UAMH7299</strain>
    </source>
</reference>
<dbReference type="Pfam" id="PF02170">
    <property type="entry name" value="PAZ"/>
    <property type="match status" value="1"/>
</dbReference>
<dbReference type="Pfam" id="PF16488">
    <property type="entry name" value="ArgoL2"/>
    <property type="match status" value="1"/>
</dbReference>
<gene>
    <name evidence="4" type="ORF">AJ80_04308</name>
</gene>
<dbReference type="InterPro" id="IPR003165">
    <property type="entry name" value="Piwi"/>
</dbReference>
<dbReference type="PANTHER" id="PTHR22891">
    <property type="entry name" value="EUKARYOTIC TRANSLATION INITIATION FACTOR 2C"/>
    <property type="match status" value="1"/>
</dbReference>
<proteinExistence type="predicted"/>
<dbReference type="STRING" id="1447883.A0A2B7YCG8"/>
<sequence>MSHRYEEPPLPYAGDPTFWVDVAENTKMRKERDAREREFESWRRTTCETKITLQQAMTPVPTAKRPGLNTTGKEVSMAVNMYPITKFPTQTVYQYDVNIGNGGEKRAVIQKVWESKARKASVGVEFIFDGNKLAWSTVNRTHDINIMVDLNVEQGRPSAPANIFRLVVRPTKKLNLKVVDEYLKGNLSLADDAIEGLSFYDHVLRELPSKKFLTIKRSYFSEDSKQFDLSGGVFAYKGVYQAIRCVHPGRLAVNVDVANCCFWGLYSLLGAAIAVLDLPDYAHLIVYCKPGKDPDFGDRIPTYKFENLRRLHKLVVKARYRGNPCPDREWTIKKFLLYNAREYTVDFKDPATGKKETLTVEQYFKKKYDIFLDYWELPLVQMTKSEVVFPFEFLGICRPQRFPFKLNEFQIPYMIKFAATKPHERRKAVEDSKKMLNHRDDAVLKHFGLEVADNMMNVKARLLPSPEIIFGGNARVNPGTAGRWDLRGKKFLARNPHPLFAWGIGYFKGNRNAISRAQVEAFSDALVKSYSGHGGWITTTRPYIGELPNDPAKAVEELHNKVKEKYKLHPDLLIFVVVDHHSFHYLRLKKSSDCRFGVNSQVLHASHVIKCNGQYISNVLMKINAKLGGATARVASKITKPIPQGAMIIGADVSHSSPGSFAPSMAAITVAADEYACRYNGGCEANGERTELIREANMHSILEPMINTWCSTVGKGRMPTKIYYFRDGVSTGEHQQILRFEIQYIRNALAAVNEGKEWKGKFTVVLASKRHHIRAFPERPGAGAGADKNGNPLPGTLIEQGVTDAHSWDFFLYSHIALQGTSRPVHYHVLLDENNHEPKDLQNMIYEHCYQYMRSTTSVSLFPAVYYAHLVSNRARHHEDFAAKSGPRSGPQIKLTNPRPAVPEPMDKQLLPMPKIGLLPWRMWYI</sequence>
<evidence type="ECO:0008006" key="6">
    <source>
        <dbReference type="Google" id="ProtNLM"/>
    </source>
</evidence>
<feature type="domain" description="Piwi" evidence="3">
    <location>
        <begin position="572"/>
        <end position="880"/>
    </location>
</feature>
<feature type="region of interest" description="Disordered" evidence="1">
    <location>
        <begin position="881"/>
        <end position="906"/>
    </location>
</feature>
<dbReference type="AlphaFoldDB" id="A0A2B7YCG8"/>
<dbReference type="InterPro" id="IPR032474">
    <property type="entry name" value="Argonaute_N"/>
</dbReference>
<dbReference type="SMART" id="SM01163">
    <property type="entry name" value="DUF1785"/>
    <property type="match status" value="1"/>
</dbReference>
<evidence type="ECO:0000259" key="2">
    <source>
        <dbReference type="PROSITE" id="PS50821"/>
    </source>
</evidence>
<feature type="domain" description="PAZ" evidence="2">
    <location>
        <begin position="292"/>
        <end position="398"/>
    </location>
</feature>
<evidence type="ECO:0000313" key="5">
    <source>
        <dbReference type="Proteomes" id="UP000224634"/>
    </source>
</evidence>
<dbReference type="InterPro" id="IPR045246">
    <property type="entry name" value="Piwi_ago-like"/>
</dbReference>
<dbReference type="EMBL" id="PDNA01000054">
    <property type="protein sequence ID" value="PGH18890.1"/>
    <property type="molecule type" value="Genomic_DNA"/>
</dbReference>
<dbReference type="CDD" id="cd02846">
    <property type="entry name" value="PAZ_argonaute_like"/>
    <property type="match status" value="1"/>
</dbReference>
<dbReference type="InterPro" id="IPR003100">
    <property type="entry name" value="PAZ_dom"/>
</dbReference>
<accession>A0A2B7YCG8</accession>
<comment type="caution">
    <text evidence="4">The sequence shown here is derived from an EMBL/GenBank/DDBJ whole genome shotgun (WGS) entry which is preliminary data.</text>
</comment>
<dbReference type="GO" id="GO:0003723">
    <property type="term" value="F:RNA binding"/>
    <property type="evidence" value="ECO:0007669"/>
    <property type="project" value="InterPro"/>
</dbReference>
<dbReference type="Pfam" id="PF08699">
    <property type="entry name" value="ArgoL1"/>
    <property type="match status" value="1"/>
</dbReference>
<dbReference type="InterPro" id="IPR036085">
    <property type="entry name" value="PAZ_dom_sf"/>
</dbReference>